<reference evidence="2 3" key="1">
    <citation type="submission" date="2021-12" db="EMBL/GenBank/DDBJ databases">
        <title>Genome sequencing of bacteria with rrn-lacking chromosome and rrn-plasmid.</title>
        <authorList>
            <person name="Anda M."/>
            <person name="Iwasaki W."/>
        </authorList>
    </citation>
    <scope>NUCLEOTIDE SEQUENCE [LARGE SCALE GENOMIC DNA]</scope>
    <source>
        <strain evidence="2 3">NBRC 15940</strain>
    </source>
</reference>
<dbReference type="RefSeq" id="WP_338236234.1">
    <property type="nucleotide sequence ID" value="NZ_BQKE01000001.1"/>
</dbReference>
<keyword evidence="3" id="KW-1185">Reference proteome</keyword>
<feature type="transmembrane region" description="Helical" evidence="1">
    <location>
        <begin position="27"/>
        <end position="47"/>
    </location>
</feature>
<dbReference type="EMBL" id="BQKE01000001">
    <property type="protein sequence ID" value="GJM60500.1"/>
    <property type="molecule type" value="Genomic_DNA"/>
</dbReference>
<evidence type="ECO:0000313" key="3">
    <source>
        <dbReference type="Proteomes" id="UP001310022"/>
    </source>
</evidence>
<accession>A0AAN4VY47</accession>
<proteinExistence type="predicted"/>
<gene>
    <name evidence="2" type="ORF">PEDI_10520</name>
</gene>
<sequence>MIFIILCIIALLTLGTGIYFFLPTFAYGYFGLPFLLVVVLLLLFSVSRAVEGNAPQKKFSGFILLITFFVISYLTIVSFVSTAPIIHADDYQVLLGKVKEGDNFAKQISPISVEEIRTVDQAVAERLGDKILGAKPALGSQVDLGEFTIQQFQGKLYWVAPLLHSGFFKWLDNRQGTPGYVMVSATNERDVRLVQEIDGRPLNIRYQPNAFFGDNLKRHLFFNGYASKGYTDYTFEIDEKGCPHWVITQYEKKVGFSGKEAIGTIIVNPETGAQQAYTITETPEWVDRIQPYDFVKEQLSDWGEFVQGYWNFSNENKLKPTEGMSLVFGADGKSYWYTGLTSVGADQGTVGFMLIDTRSKDATWFQQIGATETAAMSSAAGKVQEKGYGVTFPVTYNINGIPTYVMSLKDRGGLVKMIGMVSVEDYTIVGVGNNIKECLRAYKNAVNSKGHLNIPSENKNTLQLEAKVLRVGSDVRNGNMNFYLVLTGAEDRIFIGNTMISNELPVTQKGDFVKVTYDDDLSQLVDLVDFNNLDIKPRNEVQTVEN</sequence>
<organism evidence="2 3">
    <name type="scientific">Persicobacter diffluens</name>
    <dbReference type="NCBI Taxonomy" id="981"/>
    <lineage>
        <taxon>Bacteria</taxon>
        <taxon>Pseudomonadati</taxon>
        <taxon>Bacteroidota</taxon>
        <taxon>Cytophagia</taxon>
        <taxon>Cytophagales</taxon>
        <taxon>Persicobacteraceae</taxon>
        <taxon>Persicobacter</taxon>
    </lineage>
</organism>
<evidence type="ECO:0008006" key="4">
    <source>
        <dbReference type="Google" id="ProtNLM"/>
    </source>
</evidence>
<keyword evidence="1" id="KW-0812">Transmembrane</keyword>
<feature type="transmembrane region" description="Helical" evidence="1">
    <location>
        <begin position="59"/>
        <end position="80"/>
    </location>
</feature>
<keyword evidence="1" id="KW-0472">Membrane</keyword>
<dbReference type="AlphaFoldDB" id="A0AAN4VY47"/>
<protein>
    <recommendedName>
        <fullName evidence="4">Cell shape-determining protein</fullName>
    </recommendedName>
</protein>
<evidence type="ECO:0000256" key="1">
    <source>
        <dbReference type="SAM" id="Phobius"/>
    </source>
</evidence>
<keyword evidence="1" id="KW-1133">Transmembrane helix</keyword>
<name>A0AAN4VY47_9BACT</name>
<evidence type="ECO:0000313" key="2">
    <source>
        <dbReference type="EMBL" id="GJM60500.1"/>
    </source>
</evidence>
<dbReference type="Proteomes" id="UP001310022">
    <property type="component" value="Unassembled WGS sequence"/>
</dbReference>
<comment type="caution">
    <text evidence="2">The sequence shown here is derived from an EMBL/GenBank/DDBJ whole genome shotgun (WGS) entry which is preliminary data.</text>
</comment>